<sequence>MRGDIIAQWKAWFLTQIHGLRRSQAKTLLDLIIGLIRAERLGVASIGRGMSGPAAPKHCIKRVDRFLGNPRLNREAVAQDAIQVYCDWASLSPVIPIDPIGHDGKTLVAVPMRLGRAYRKRKRKPSSRSTRGRSNGVLFNDFGPYSRRRARPSCSPIADFAPGHSSPRGGNGSFASRGIGGLKRRTTTAVWMNTPRPGRDGAIGGHSDRQGRASSLAAGGWWPRGPKGNKDPGFSSRIVDT</sequence>
<reference evidence="2 3" key="2">
    <citation type="journal article" date="2012" name="Stand. Genomic Sci.">
        <title>Complete genome sequence of the moderately thermophilic mineral-sulfide-oxidizing firmicute Sulfobacillus acidophilus type strain (NAL(T)).</title>
        <authorList>
            <person name="Anderson I."/>
            <person name="Chertkov O."/>
            <person name="Chen A."/>
            <person name="Saunders E."/>
            <person name="Lapidus A."/>
            <person name="Nolan M."/>
            <person name="Lucas S."/>
            <person name="Hammon N."/>
            <person name="Deshpande S."/>
            <person name="Cheng J.F."/>
            <person name="Han C."/>
            <person name="Tapia R."/>
            <person name="Goodwin L.A."/>
            <person name="Pitluck S."/>
            <person name="Liolios K."/>
            <person name="Pagani I."/>
            <person name="Ivanova N."/>
            <person name="Mikhailova N."/>
            <person name="Pati A."/>
            <person name="Palaniappan K."/>
            <person name="Land M."/>
            <person name="Pan C."/>
            <person name="Rohde M."/>
            <person name="Pukall R."/>
            <person name="Goker M."/>
            <person name="Detter J.C."/>
            <person name="Woyke T."/>
            <person name="Bristow J."/>
            <person name="Eisen J.A."/>
            <person name="Markowitz V."/>
            <person name="Hugenholtz P."/>
            <person name="Kyrpides N.C."/>
            <person name="Klenk H.P."/>
            <person name="Mavromatis K."/>
        </authorList>
    </citation>
    <scope>NUCLEOTIDE SEQUENCE [LARGE SCALE GENOMIC DNA]</scope>
    <source>
        <strain evidence="3">ATCC 700253 / DSM 10332 / NAL</strain>
    </source>
</reference>
<name>G8TUB5_SULAD</name>
<evidence type="ECO:0000256" key="1">
    <source>
        <dbReference type="SAM" id="MobiDB-lite"/>
    </source>
</evidence>
<dbReference type="KEGG" id="sap:Sulac_3439"/>
<dbReference type="AlphaFoldDB" id="G8TUB5"/>
<proteinExistence type="predicted"/>
<dbReference type="HOGENOM" id="CLU_1151325_0_0_9"/>
<reference evidence="3" key="1">
    <citation type="submission" date="2011-12" db="EMBL/GenBank/DDBJ databases">
        <title>The complete genome of chromosome of Sulfobacillus acidophilus DSM 10332.</title>
        <authorList>
            <person name="Lucas S."/>
            <person name="Han J."/>
            <person name="Lapidus A."/>
            <person name="Bruce D."/>
            <person name="Goodwin L."/>
            <person name="Pitluck S."/>
            <person name="Peters L."/>
            <person name="Kyrpides N."/>
            <person name="Mavromatis K."/>
            <person name="Ivanova N."/>
            <person name="Mikhailova N."/>
            <person name="Chertkov O."/>
            <person name="Saunders E."/>
            <person name="Detter J.C."/>
            <person name="Tapia R."/>
            <person name="Han C."/>
            <person name="Land M."/>
            <person name="Hauser L."/>
            <person name="Markowitz V."/>
            <person name="Cheng J.-F."/>
            <person name="Hugenholtz P."/>
            <person name="Woyke T."/>
            <person name="Wu D."/>
            <person name="Pukall R."/>
            <person name="Gehrich-Schroeter G."/>
            <person name="Schneider S."/>
            <person name="Klenk H.-P."/>
            <person name="Eisen J.A."/>
        </authorList>
    </citation>
    <scope>NUCLEOTIDE SEQUENCE [LARGE SCALE GENOMIC DNA]</scope>
    <source>
        <strain evidence="3">ATCC 700253 / DSM 10332 / NAL</strain>
    </source>
</reference>
<dbReference type="EMBL" id="CP003179">
    <property type="protein sequence ID" value="AEW06877.1"/>
    <property type="molecule type" value="Genomic_DNA"/>
</dbReference>
<accession>G8TUB5</accession>
<gene>
    <name evidence="2" type="ordered locus">Sulac_3439</name>
</gene>
<evidence type="ECO:0000313" key="2">
    <source>
        <dbReference type="EMBL" id="AEW06877.1"/>
    </source>
</evidence>
<organism evidence="2 3">
    <name type="scientific">Sulfobacillus acidophilus (strain ATCC 700253 / DSM 10332 / NAL)</name>
    <dbReference type="NCBI Taxonomy" id="679936"/>
    <lineage>
        <taxon>Bacteria</taxon>
        <taxon>Bacillati</taxon>
        <taxon>Bacillota</taxon>
        <taxon>Clostridia</taxon>
        <taxon>Eubacteriales</taxon>
        <taxon>Clostridiales Family XVII. Incertae Sedis</taxon>
        <taxon>Sulfobacillus</taxon>
    </lineage>
</organism>
<evidence type="ECO:0000313" key="3">
    <source>
        <dbReference type="Proteomes" id="UP000005439"/>
    </source>
</evidence>
<dbReference type="Proteomes" id="UP000005439">
    <property type="component" value="Chromosome"/>
</dbReference>
<protein>
    <submittedName>
        <fullName evidence="2">Uncharacterized protein</fullName>
    </submittedName>
</protein>
<feature type="region of interest" description="Disordered" evidence="1">
    <location>
        <begin position="118"/>
        <end position="241"/>
    </location>
</feature>
<keyword evidence="3" id="KW-1185">Reference proteome</keyword>